<reference evidence="2" key="1">
    <citation type="journal article" date="2022" name="Plant J.">
        <title>Strategies of tolerance reflected in two North American maple genomes.</title>
        <authorList>
            <person name="McEvoy S.L."/>
            <person name="Sezen U.U."/>
            <person name="Trouern-Trend A."/>
            <person name="McMahon S.M."/>
            <person name="Schaberg P.G."/>
            <person name="Yang J."/>
            <person name="Wegrzyn J.L."/>
            <person name="Swenson N.G."/>
        </authorList>
    </citation>
    <scope>NUCLEOTIDE SEQUENCE</scope>
    <source>
        <strain evidence="2">NS2018</strain>
    </source>
</reference>
<reference evidence="2" key="2">
    <citation type="submission" date="2023-06" db="EMBL/GenBank/DDBJ databases">
        <authorList>
            <person name="Swenson N.G."/>
            <person name="Wegrzyn J.L."/>
            <person name="Mcevoy S.L."/>
        </authorList>
    </citation>
    <scope>NUCLEOTIDE SEQUENCE</scope>
    <source>
        <strain evidence="2">NS2018</strain>
        <tissue evidence="2">Leaf</tissue>
    </source>
</reference>
<keyword evidence="3" id="KW-1185">Reference proteome</keyword>
<feature type="region of interest" description="Disordered" evidence="1">
    <location>
        <begin position="26"/>
        <end position="103"/>
    </location>
</feature>
<evidence type="ECO:0000313" key="3">
    <source>
        <dbReference type="Proteomes" id="UP001168877"/>
    </source>
</evidence>
<gene>
    <name evidence="2" type="ORF">LWI29_018534</name>
</gene>
<accession>A0AA39TSA7</accession>
<evidence type="ECO:0000256" key="1">
    <source>
        <dbReference type="SAM" id="MobiDB-lite"/>
    </source>
</evidence>
<comment type="caution">
    <text evidence="2">The sequence shown here is derived from an EMBL/GenBank/DDBJ whole genome shotgun (WGS) entry which is preliminary data.</text>
</comment>
<proteinExistence type="predicted"/>
<sequence length="103" mass="11069">MGDSTFILNGTASFIGKHDANYNLDGGSYQSTINSDDEVPNDASENEVPNDANEDEVPNDNDSANENDGLSDVNEDDIADEEVVDQPIMGTAFRIGNDDQITL</sequence>
<evidence type="ECO:0000313" key="2">
    <source>
        <dbReference type="EMBL" id="KAK0607679.1"/>
    </source>
</evidence>
<protein>
    <submittedName>
        <fullName evidence="2">Uncharacterized protein</fullName>
    </submittedName>
</protein>
<name>A0AA39TSA7_ACESA</name>
<dbReference type="Proteomes" id="UP001168877">
    <property type="component" value="Unassembled WGS sequence"/>
</dbReference>
<organism evidence="2 3">
    <name type="scientific">Acer saccharum</name>
    <name type="common">Sugar maple</name>
    <dbReference type="NCBI Taxonomy" id="4024"/>
    <lineage>
        <taxon>Eukaryota</taxon>
        <taxon>Viridiplantae</taxon>
        <taxon>Streptophyta</taxon>
        <taxon>Embryophyta</taxon>
        <taxon>Tracheophyta</taxon>
        <taxon>Spermatophyta</taxon>
        <taxon>Magnoliopsida</taxon>
        <taxon>eudicotyledons</taxon>
        <taxon>Gunneridae</taxon>
        <taxon>Pentapetalae</taxon>
        <taxon>rosids</taxon>
        <taxon>malvids</taxon>
        <taxon>Sapindales</taxon>
        <taxon>Sapindaceae</taxon>
        <taxon>Hippocastanoideae</taxon>
        <taxon>Acereae</taxon>
        <taxon>Acer</taxon>
    </lineage>
</organism>
<feature type="compositionally biased region" description="Acidic residues" evidence="1">
    <location>
        <begin position="73"/>
        <end position="84"/>
    </location>
</feature>
<dbReference type="EMBL" id="JAUESC010000001">
    <property type="protein sequence ID" value="KAK0607679.1"/>
    <property type="molecule type" value="Genomic_DNA"/>
</dbReference>
<dbReference type="AlphaFoldDB" id="A0AA39TSA7"/>
<feature type="compositionally biased region" description="Acidic residues" evidence="1">
    <location>
        <begin position="52"/>
        <end position="65"/>
    </location>
</feature>